<dbReference type="EMBL" id="ADCP02000001">
    <property type="protein sequence ID" value="EFV44058.1"/>
    <property type="molecule type" value="Genomic_DNA"/>
</dbReference>
<dbReference type="Pfam" id="PF09356">
    <property type="entry name" value="Phage_BR0599"/>
    <property type="match status" value="1"/>
</dbReference>
<dbReference type="AlphaFoldDB" id="E5Y7F8"/>
<gene>
    <name evidence="2" type="ORF">HMPREF0179_02123</name>
</gene>
<reference evidence="2 3" key="1">
    <citation type="submission" date="2010-10" db="EMBL/GenBank/DDBJ databases">
        <authorList>
            <consortium name="The Broad Institute Genome Sequencing Platform"/>
            <person name="Ward D."/>
            <person name="Earl A."/>
            <person name="Feldgarden M."/>
            <person name="Young S.K."/>
            <person name="Gargeya S."/>
            <person name="Zeng Q."/>
            <person name="Alvarado L."/>
            <person name="Berlin A."/>
            <person name="Bochicchio J."/>
            <person name="Chapman S.B."/>
            <person name="Chen Z."/>
            <person name="Freedman E."/>
            <person name="Gellesch M."/>
            <person name="Goldberg J."/>
            <person name="Griggs A."/>
            <person name="Gujja S."/>
            <person name="Heilman E."/>
            <person name="Heiman D."/>
            <person name="Howarth C."/>
            <person name="Mehta T."/>
            <person name="Neiman D."/>
            <person name="Pearson M."/>
            <person name="Roberts A."/>
            <person name="Saif S."/>
            <person name="Shea T."/>
            <person name="Shenoy N."/>
            <person name="Sisk P."/>
            <person name="Stolte C."/>
            <person name="Sykes S."/>
            <person name="White J."/>
            <person name="Yandava C."/>
            <person name="Allen-Vercoe E."/>
            <person name="Sibley C."/>
            <person name="Ambrose C.E."/>
            <person name="Strauss J."/>
            <person name="Daigneault M."/>
            <person name="Haas B."/>
            <person name="Nusbaum C."/>
            <person name="Birren B."/>
        </authorList>
    </citation>
    <scope>NUCLEOTIDE SEQUENCE [LARGE SCALE GENOMIC DNA]</scope>
    <source>
        <strain evidence="2 3">3_1_6</strain>
    </source>
</reference>
<dbReference type="OrthoDB" id="5366140at2"/>
<sequence length="257" mass="27276">MRTVLPQIVELYEIIADTIHTLTTSREPVLWRGAEWTPAAIERGELRGSVDGKAATVTLTACMDTLLTRYLASLPILPTRVNIYEHEPESGDTVQVFGGVVLEVIPGADATQVSVNCLSSSCILDAMLPRMIYSGQCQFVLFDSGCGLAAQSWGVTASVSVDGYLLASPSFAAYPNGYFTRGYAAAGGDFRFIVAHGGDTITLQLPFDSRVGNGGTVTAYPGCDGSPATCRDRFGNSARFGGCASIPSRNPAVWGFK</sequence>
<dbReference type="Pfam" id="PF09931">
    <property type="entry name" value="Phage_phiJL001_Gp84_N"/>
    <property type="match status" value="1"/>
</dbReference>
<protein>
    <recommendedName>
        <fullName evidence="1">Bacteriophage phiJL001 Gp84 C-terminal domain-containing protein</fullName>
    </recommendedName>
</protein>
<dbReference type="GeneID" id="78085263"/>
<comment type="caution">
    <text evidence="2">The sequence shown here is derived from an EMBL/GenBank/DDBJ whole genome shotgun (WGS) entry which is preliminary data.</text>
</comment>
<evidence type="ECO:0000259" key="1">
    <source>
        <dbReference type="Pfam" id="PF09356"/>
    </source>
</evidence>
<organism evidence="2 3">
    <name type="scientific">Bilophila wadsworthia (strain 3_1_6)</name>
    <dbReference type="NCBI Taxonomy" id="563192"/>
    <lineage>
        <taxon>Bacteria</taxon>
        <taxon>Pseudomonadati</taxon>
        <taxon>Thermodesulfobacteriota</taxon>
        <taxon>Desulfovibrionia</taxon>
        <taxon>Desulfovibrionales</taxon>
        <taxon>Desulfovibrionaceae</taxon>
        <taxon>Bilophila</taxon>
    </lineage>
</organism>
<accession>E5Y7F8</accession>
<reference evidence="2 3" key="2">
    <citation type="submission" date="2013-04" db="EMBL/GenBank/DDBJ databases">
        <title>The Genome Sequence of Bilophila wadsworthia 3_1_6.</title>
        <authorList>
            <consortium name="The Broad Institute Genomics Platform"/>
            <person name="Earl A."/>
            <person name="Ward D."/>
            <person name="Feldgarden M."/>
            <person name="Gevers D."/>
            <person name="Sibley C."/>
            <person name="Strauss J."/>
            <person name="Allen-Vercoe E."/>
            <person name="Walker B."/>
            <person name="Young S."/>
            <person name="Zeng Q."/>
            <person name="Gargeya S."/>
            <person name="Fitzgerald M."/>
            <person name="Haas B."/>
            <person name="Abouelleil A."/>
            <person name="Allen A.W."/>
            <person name="Alvarado L."/>
            <person name="Arachchi H.M."/>
            <person name="Berlin A.M."/>
            <person name="Chapman S.B."/>
            <person name="Gainer-Dewar J."/>
            <person name="Goldberg J."/>
            <person name="Griggs A."/>
            <person name="Gujja S."/>
            <person name="Hansen M."/>
            <person name="Howarth C."/>
            <person name="Imamovic A."/>
            <person name="Ireland A."/>
            <person name="Larimer J."/>
            <person name="McCowan C."/>
            <person name="Murphy C."/>
            <person name="Pearson M."/>
            <person name="Poon T.W."/>
            <person name="Priest M."/>
            <person name="Roberts A."/>
            <person name="Saif S."/>
            <person name="Shea T."/>
            <person name="Sisk P."/>
            <person name="Sykes S."/>
            <person name="Wortman J."/>
            <person name="Nusbaum C."/>
            <person name="Birren B."/>
        </authorList>
    </citation>
    <scope>NUCLEOTIDE SEQUENCE [LARGE SCALE GENOMIC DNA]</scope>
    <source>
        <strain evidence="2 3">3_1_6</strain>
    </source>
</reference>
<dbReference type="HOGENOM" id="CLU_082042_0_0_7"/>
<dbReference type="eggNOG" id="COG5449">
    <property type="taxonomic scope" value="Bacteria"/>
</dbReference>
<proteinExistence type="predicted"/>
<keyword evidence="3" id="KW-1185">Reference proteome</keyword>
<feature type="domain" description="Bacteriophage phiJL001 Gp84 C-terminal" evidence="1">
    <location>
        <begin position="184"/>
        <end position="249"/>
    </location>
</feature>
<dbReference type="STRING" id="563192.HMPREF0179_02123"/>
<evidence type="ECO:0000313" key="2">
    <source>
        <dbReference type="EMBL" id="EFV44058.1"/>
    </source>
</evidence>
<dbReference type="RefSeq" id="WP_005027922.1">
    <property type="nucleotide sequence ID" value="NZ_KE150238.1"/>
</dbReference>
<evidence type="ECO:0000313" key="3">
    <source>
        <dbReference type="Proteomes" id="UP000006034"/>
    </source>
</evidence>
<name>E5Y7F8_BILW3</name>
<dbReference type="InterPro" id="IPR018964">
    <property type="entry name" value="Phage_phiJL001_Gp84_C"/>
</dbReference>
<dbReference type="Proteomes" id="UP000006034">
    <property type="component" value="Unassembled WGS sequence"/>
</dbReference>